<reference evidence="1 2" key="1">
    <citation type="submission" date="2018-12" db="EMBL/GenBank/DDBJ databases">
        <authorList>
            <consortium name="Pathogen Informatics"/>
        </authorList>
    </citation>
    <scope>NUCLEOTIDE SEQUENCE [LARGE SCALE GENOMIC DNA]</scope>
    <source>
        <strain evidence="1 2">NCTC10437</strain>
    </source>
</reference>
<dbReference type="KEGG" id="mauu:NCTC10437_04306"/>
<dbReference type="AlphaFoldDB" id="A0A448IXW8"/>
<protein>
    <submittedName>
        <fullName evidence="1">Uncharacterized protein</fullName>
    </submittedName>
</protein>
<name>A0A448IXW8_MYCAU</name>
<organism evidence="1 2">
    <name type="scientific">Mycolicibacterium aurum</name>
    <name type="common">Mycobacterium aurum</name>
    <dbReference type="NCBI Taxonomy" id="1791"/>
    <lineage>
        <taxon>Bacteria</taxon>
        <taxon>Bacillati</taxon>
        <taxon>Actinomycetota</taxon>
        <taxon>Actinomycetes</taxon>
        <taxon>Mycobacteriales</taxon>
        <taxon>Mycobacteriaceae</taxon>
        <taxon>Mycolicibacterium</taxon>
    </lineage>
</organism>
<sequence>MPQFSERRLKESLDAVVTVQYMWIDDTSADVIKVDFEALYHGDYLVEGLTSEQLDDEQALPTAV</sequence>
<gene>
    <name evidence="1" type="ORF">NCTC10437_04306</name>
</gene>
<evidence type="ECO:0000313" key="1">
    <source>
        <dbReference type="EMBL" id="VEG57298.1"/>
    </source>
</evidence>
<dbReference type="STRING" id="1791.GCA_001049355_05492"/>
<proteinExistence type="predicted"/>
<evidence type="ECO:0000313" key="2">
    <source>
        <dbReference type="Proteomes" id="UP000279306"/>
    </source>
</evidence>
<dbReference type="EMBL" id="LR134356">
    <property type="protein sequence ID" value="VEG57298.1"/>
    <property type="molecule type" value="Genomic_DNA"/>
</dbReference>
<keyword evidence="2" id="KW-1185">Reference proteome</keyword>
<dbReference type="Proteomes" id="UP000279306">
    <property type="component" value="Chromosome"/>
</dbReference>
<accession>A0A448IXW8</accession>